<dbReference type="RefSeq" id="WP_264320987.1">
    <property type="nucleotide sequence ID" value="NZ_JADEXN010000113.1"/>
</dbReference>
<sequence length="66" mass="8166">MKTGRKEEFDNWFESALDYLKGQYINLDLWLSTESLETKHWHRLWRIFENCIEQNHQGAKEYLIDF</sequence>
<gene>
    <name evidence="1" type="ORF">IQ235_08125</name>
</gene>
<comment type="caution">
    <text evidence="1">The sequence shown here is derived from an EMBL/GenBank/DDBJ whole genome shotgun (WGS) entry which is preliminary data.</text>
</comment>
<dbReference type="EMBL" id="JADEXN010000113">
    <property type="protein sequence ID" value="MBE9040744.1"/>
    <property type="molecule type" value="Genomic_DNA"/>
</dbReference>
<evidence type="ECO:0000313" key="2">
    <source>
        <dbReference type="Proteomes" id="UP000621799"/>
    </source>
</evidence>
<name>A0A928VUT8_9CYAN</name>
<proteinExistence type="predicted"/>
<reference evidence="1" key="1">
    <citation type="submission" date="2020-10" db="EMBL/GenBank/DDBJ databases">
        <authorList>
            <person name="Castelo-Branco R."/>
            <person name="Eusebio N."/>
            <person name="Adriana R."/>
            <person name="Vieira A."/>
            <person name="Brugerolle De Fraissinette N."/>
            <person name="Rezende De Castro R."/>
            <person name="Schneider M.P."/>
            <person name="Vasconcelos V."/>
            <person name="Leao P.N."/>
        </authorList>
    </citation>
    <scope>NUCLEOTIDE SEQUENCE</scope>
    <source>
        <strain evidence="1">LEGE 11467</strain>
    </source>
</reference>
<dbReference type="Proteomes" id="UP000621799">
    <property type="component" value="Unassembled WGS sequence"/>
</dbReference>
<dbReference type="AlphaFoldDB" id="A0A928VUT8"/>
<accession>A0A928VUT8</accession>
<organism evidence="1 2">
    <name type="scientific">Zarconia navalis LEGE 11467</name>
    <dbReference type="NCBI Taxonomy" id="1828826"/>
    <lineage>
        <taxon>Bacteria</taxon>
        <taxon>Bacillati</taxon>
        <taxon>Cyanobacteriota</taxon>
        <taxon>Cyanophyceae</taxon>
        <taxon>Oscillatoriophycideae</taxon>
        <taxon>Oscillatoriales</taxon>
        <taxon>Oscillatoriales incertae sedis</taxon>
        <taxon>Zarconia</taxon>
        <taxon>Zarconia navalis</taxon>
    </lineage>
</organism>
<evidence type="ECO:0000313" key="1">
    <source>
        <dbReference type="EMBL" id="MBE9040744.1"/>
    </source>
</evidence>
<protein>
    <submittedName>
        <fullName evidence="1">Uncharacterized protein</fullName>
    </submittedName>
</protein>
<keyword evidence="2" id="KW-1185">Reference proteome</keyword>